<gene>
    <name evidence="2" type="ORF">P691DRAFT_756757</name>
</gene>
<feature type="compositionally biased region" description="Basic and acidic residues" evidence="1">
    <location>
        <begin position="11"/>
        <end position="44"/>
    </location>
</feature>
<keyword evidence="3" id="KW-1185">Reference proteome</keyword>
<dbReference type="AlphaFoldDB" id="A0A9P5XJR7"/>
<accession>A0A9P5XJR7</accession>
<reference evidence="2" key="1">
    <citation type="submission" date="2020-11" db="EMBL/GenBank/DDBJ databases">
        <authorList>
            <consortium name="DOE Joint Genome Institute"/>
            <person name="Ahrendt S."/>
            <person name="Riley R."/>
            <person name="Andreopoulos W."/>
            <person name="Labutti K."/>
            <person name="Pangilinan J."/>
            <person name="Ruiz-Duenas F.J."/>
            <person name="Barrasa J.M."/>
            <person name="Sanchez-Garcia M."/>
            <person name="Camarero S."/>
            <person name="Miyauchi S."/>
            <person name="Serrano A."/>
            <person name="Linde D."/>
            <person name="Babiker R."/>
            <person name="Drula E."/>
            <person name="Ayuso-Fernandez I."/>
            <person name="Pacheco R."/>
            <person name="Padilla G."/>
            <person name="Ferreira P."/>
            <person name="Barriuso J."/>
            <person name="Kellner H."/>
            <person name="Castanera R."/>
            <person name="Alfaro M."/>
            <person name="Ramirez L."/>
            <person name="Pisabarro A.G."/>
            <person name="Kuo A."/>
            <person name="Tritt A."/>
            <person name="Lipzen A."/>
            <person name="He G."/>
            <person name="Yan M."/>
            <person name="Ng V."/>
            <person name="Cullen D."/>
            <person name="Martin F."/>
            <person name="Rosso M.-N."/>
            <person name="Henrissat B."/>
            <person name="Hibbett D."/>
            <person name="Martinez A.T."/>
            <person name="Grigoriev I.V."/>
        </authorList>
    </citation>
    <scope>NUCLEOTIDE SEQUENCE</scope>
    <source>
        <strain evidence="2">MF-IS2</strain>
    </source>
</reference>
<name>A0A9P5XJR7_9AGAR</name>
<feature type="region of interest" description="Disordered" evidence="1">
    <location>
        <begin position="1"/>
        <end position="57"/>
    </location>
</feature>
<evidence type="ECO:0000313" key="2">
    <source>
        <dbReference type="EMBL" id="KAF9452010.1"/>
    </source>
</evidence>
<dbReference type="OrthoDB" id="3364747at2759"/>
<proteinExistence type="predicted"/>
<evidence type="ECO:0000313" key="3">
    <source>
        <dbReference type="Proteomes" id="UP000807342"/>
    </source>
</evidence>
<comment type="caution">
    <text evidence="2">The sequence shown here is derived from an EMBL/GenBank/DDBJ whole genome shotgun (WGS) entry which is preliminary data.</text>
</comment>
<dbReference type="Proteomes" id="UP000807342">
    <property type="component" value="Unassembled WGS sequence"/>
</dbReference>
<protein>
    <submittedName>
        <fullName evidence="2">Uncharacterized protein</fullName>
    </submittedName>
</protein>
<evidence type="ECO:0000256" key="1">
    <source>
        <dbReference type="SAM" id="MobiDB-lite"/>
    </source>
</evidence>
<organism evidence="2 3">
    <name type="scientific">Macrolepiota fuliginosa MF-IS2</name>
    <dbReference type="NCBI Taxonomy" id="1400762"/>
    <lineage>
        <taxon>Eukaryota</taxon>
        <taxon>Fungi</taxon>
        <taxon>Dikarya</taxon>
        <taxon>Basidiomycota</taxon>
        <taxon>Agaricomycotina</taxon>
        <taxon>Agaricomycetes</taxon>
        <taxon>Agaricomycetidae</taxon>
        <taxon>Agaricales</taxon>
        <taxon>Agaricineae</taxon>
        <taxon>Agaricaceae</taxon>
        <taxon>Macrolepiota</taxon>
    </lineage>
</organism>
<sequence>MTSTGRNPSLRRMEKEIKKEAKAEEDAVKRELKNLSRMEKEARKAQKSACDADTTLSRRERYEHKTAKVMNSAIHEHDIATTKLQAAERDVKLAHDHRAKLIKELEVRKGAVESAIQKQAEHDRTREKKIAEMQGLPASPMSQLQPNVASKDVGLPGQSGPGIDNSGRAAGYGVDFNHTIVDAEGNARSGVNHNGGLVPESG</sequence>
<dbReference type="EMBL" id="MU151076">
    <property type="protein sequence ID" value="KAF9452010.1"/>
    <property type="molecule type" value="Genomic_DNA"/>
</dbReference>